<dbReference type="GO" id="GO:0016035">
    <property type="term" value="C:zeta DNA polymerase complex"/>
    <property type="evidence" value="ECO:0007669"/>
    <property type="project" value="InterPro"/>
</dbReference>
<dbReference type="SUPFAM" id="SSF53098">
    <property type="entry name" value="Ribonuclease H-like"/>
    <property type="match status" value="1"/>
</dbReference>
<name>A0AAV0AHB0_PHAPC</name>
<dbReference type="GO" id="GO:0042276">
    <property type="term" value="P:error-prone translesion synthesis"/>
    <property type="evidence" value="ECO:0007669"/>
    <property type="project" value="TreeGrafter"/>
</dbReference>
<dbReference type="GO" id="GO:0000724">
    <property type="term" value="P:double-strand break repair via homologous recombination"/>
    <property type="evidence" value="ECO:0007669"/>
    <property type="project" value="TreeGrafter"/>
</dbReference>
<dbReference type="Proteomes" id="UP001153365">
    <property type="component" value="Unassembled WGS sequence"/>
</dbReference>
<accession>A0AAV0AHB0</accession>
<feature type="compositionally biased region" description="Polar residues" evidence="1">
    <location>
        <begin position="209"/>
        <end position="218"/>
    </location>
</feature>
<dbReference type="EMBL" id="CALTRL010000335">
    <property type="protein sequence ID" value="CAH7667543.1"/>
    <property type="molecule type" value="Genomic_DNA"/>
</dbReference>
<feature type="compositionally biased region" description="Polar residues" evidence="1">
    <location>
        <begin position="226"/>
        <end position="236"/>
    </location>
</feature>
<feature type="compositionally biased region" description="Basic and acidic residues" evidence="1">
    <location>
        <begin position="194"/>
        <end position="204"/>
    </location>
</feature>
<dbReference type="PANTHER" id="PTHR45812:SF1">
    <property type="entry name" value="DNA POLYMERASE ZETA CATALYTIC SUBUNIT"/>
    <property type="match status" value="1"/>
</dbReference>
<gene>
    <name evidence="2" type="ORF">PPACK8108_LOCUS1952</name>
</gene>
<evidence type="ECO:0000313" key="3">
    <source>
        <dbReference type="Proteomes" id="UP001153365"/>
    </source>
</evidence>
<evidence type="ECO:0000256" key="1">
    <source>
        <dbReference type="SAM" id="MobiDB-lite"/>
    </source>
</evidence>
<dbReference type="GO" id="GO:0005634">
    <property type="term" value="C:nucleus"/>
    <property type="evidence" value="ECO:0007669"/>
    <property type="project" value="TreeGrafter"/>
</dbReference>
<dbReference type="AlphaFoldDB" id="A0AAV0AHB0"/>
<comment type="caution">
    <text evidence="2">The sequence shown here is derived from an EMBL/GenBank/DDBJ whole genome shotgun (WGS) entry which is preliminary data.</text>
</comment>
<reference evidence="2" key="1">
    <citation type="submission" date="2022-06" db="EMBL/GenBank/DDBJ databases">
        <authorList>
            <consortium name="SYNGENTA / RWTH Aachen University"/>
        </authorList>
    </citation>
    <scope>NUCLEOTIDE SEQUENCE</scope>
</reference>
<feature type="region of interest" description="Disordered" evidence="1">
    <location>
        <begin position="194"/>
        <end position="236"/>
    </location>
</feature>
<sequence length="236" mass="27409">MKPTSKKTGIIRVPFYGYNLGYKYFLKINCLKSNYKKRMSELLRSGKVLINNNDNGGINRSHGCKFYEDHIPFNLQFMVHHNLYGCDWVKLSNCSFRRPLPESHSNSCAIGDQIYLDGTVPELKLGPIDLDKASYCEIKLDCHALDIMNQYIVKERQLHHDFTKFLTNNCQSGDQIRAEDENLVQSLKQLWEDEERRREDEGKEPIGTINKSGPTSQRFFKFGKQPNWSTESRNCS</sequence>
<dbReference type="GO" id="GO:0003887">
    <property type="term" value="F:DNA-directed DNA polymerase activity"/>
    <property type="evidence" value="ECO:0007669"/>
    <property type="project" value="TreeGrafter"/>
</dbReference>
<keyword evidence="3" id="KW-1185">Reference proteome</keyword>
<dbReference type="InterPro" id="IPR030559">
    <property type="entry name" value="PolZ_Rev3"/>
</dbReference>
<dbReference type="InterPro" id="IPR012337">
    <property type="entry name" value="RNaseH-like_sf"/>
</dbReference>
<proteinExistence type="predicted"/>
<protein>
    <submittedName>
        <fullName evidence="2">Uncharacterized protein</fullName>
    </submittedName>
</protein>
<dbReference type="Gene3D" id="3.30.342.10">
    <property type="entry name" value="DNA Polymerase, chain B, domain 1"/>
    <property type="match status" value="1"/>
</dbReference>
<dbReference type="PANTHER" id="PTHR45812">
    <property type="entry name" value="DNA POLYMERASE ZETA CATALYTIC SUBUNIT"/>
    <property type="match status" value="1"/>
</dbReference>
<organism evidence="2 3">
    <name type="scientific">Phakopsora pachyrhizi</name>
    <name type="common">Asian soybean rust disease fungus</name>
    <dbReference type="NCBI Taxonomy" id="170000"/>
    <lineage>
        <taxon>Eukaryota</taxon>
        <taxon>Fungi</taxon>
        <taxon>Dikarya</taxon>
        <taxon>Basidiomycota</taxon>
        <taxon>Pucciniomycotina</taxon>
        <taxon>Pucciniomycetes</taxon>
        <taxon>Pucciniales</taxon>
        <taxon>Phakopsoraceae</taxon>
        <taxon>Phakopsora</taxon>
    </lineage>
</organism>
<evidence type="ECO:0000313" key="2">
    <source>
        <dbReference type="EMBL" id="CAH7667543.1"/>
    </source>
</evidence>